<dbReference type="InterPro" id="IPR012338">
    <property type="entry name" value="Beta-lactam/transpept-like"/>
</dbReference>
<dbReference type="EC" id="3.5.2.6" evidence="2 5"/>
<organism evidence="7 8">
    <name type="scientific">Arthrobacter methylotrophus</name>
    <dbReference type="NCBI Taxonomy" id="121291"/>
    <lineage>
        <taxon>Bacteria</taxon>
        <taxon>Bacillati</taxon>
        <taxon>Actinomycetota</taxon>
        <taxon>Actinomycetes</taxon>
        <taxon>Micrococcales</taxon>
        <taxon>Micrococcaceae</taxon>
        <taxon>Arthrobacter</taxon>
    </lineage>
</organism>
<comment type="similarity">
    <text evidence="1 5">Belongs to the class-A beta-lactamase family.</text>
</comment>
<keyword evidence="8" id="KW-1185">Reference proteome</keyword>
<evidence type="ECO:0000256" key="5">
    <source>
        <dbReference type="RuleBase" id="RU361140"/>
    </source>
</evidence>
<dbReference type="NCBIfam" id="NF033103">
    <property type="entry name" value="bla_class_A"/>
    <property type="match status" value="1"/>
</dbReference>
<keyword evidence="4 5" id="KW-0046">Antibiotic resistance</keyword>
<dbReference type="PRINTS" id="PR00118">
    <property type="entry name" value="BLACTAMASEA"/>
</dbReference>
<gene>
    <name evidence="7" type="primary">bla</name>
    <name evidence="7" type="ORF">ACFFPI_00105</name>
</gene>
<dbReference type="Proteomes" id="UP001589536">
    <property type="component" value="Unassembled WGS sequence"/>
</dbReference>
<evidence type="ECO:0000256" key="4">
    <source>
        <dbReference type="ARBA" id="ARBA00023251"/>
    </source>
</evidence>
<dbReference type="Gene3D" id="3.40.710.10">
    <property type="entry name" value="DD-peptidase/beta-lactamase superfamily"/>
    <property type="match status" value="1"/>
</dbReference>
<evidence type="ECO:0000313" key="8">
    <source>
        <dbReference type="Proteomes" id="UP001589536"/>
    </source>
</evidence>
<feature type="domain" description="Beta-lactamase class A catalytic" evidence="6">
    <location>
        <begin position="67"/>
        <end position="281"/>
    </location>
</feature>
<dbReference type="PROSITE" id="PS51257">
    <property type="entry name" value="PROKAR_LIPOPROTEIN"/>
    <property type="match status" value="1"/>
</dbReference>
<dbReference type="InterPro" id="IPR045155">
    <property type="entry name" value="Beta-lactam_cat"/>
</dbReference>
<dbReference type="PROSITE" id="PS00146">
    <property type="entry name" value="BETA_LACTAMASE_A"/>
    <property type="match status" value="1"/>
</dbReference>
<dbReference type="InterPro" id="IPR023650">
    <property type="entry name" value="Beta-lactam_class-A_AS"/>
</dbReference>
<reference evidence="7 8" key="1">
    <citation type="submission" date="2024-09" db="EMBL/GenBank/DDBJ databases">
        <authorList>
            <person name="Sun Q."/>
            <person name="Mori K."/>
        </authorList>
    </citation>
    <scope>NUCLEOTIDE SEQUENCE [LARGE SCALE GENOMIC DNA]</scope>
    <source>
        <strain evidence="7 8">JCM 13519</strain>
    </source>
</reference>
<evidence type="ECO:0000256" key="2">
    <source>
        <dbReference type="ARBA" id="ARBA00012865"/>
    </source>
</evidence>
<protein>
    <recommendedName>
        <fullName evidence="2 5">Beta-lactamase</fullName>
        <ecNumber evidence="2 5">3.5.2.6</ecNumber>
    </recommendedName>
</protein>
<dbReference type="GO" id="GO:0008800">
    <property type="term" value="F:beta-lactamase activity"/>
    <property type="evidence" value="ECO:0007669"/>
    <property type="project" value="UniProtKB-EC"/>
</dbReference>
<dbReference type="SUPFAM" id="SSF56601">
    <property type="entry name" value="beta-lactamase/transpeptidase-like"/>
    <property type="match status" value="1"/>
</dbReference>
<dbReference type="Pfam" id="PF13354">
    <property type="entry name" value="Beta-lactamase2"/>
    <property type="match status" value="1"/>
</dbReference>
<comment type="catalytic activity">
    <reaction evidence="5">
        <text>a beta-lactam + H2O = a substituted beta-amino acid</text>
        <dbReference type="Rhea" id="RHEA:20401"/>
        <dbReference type="ChEBI" id="CHEBI:15377"/>
        <dbReference type="ChEBI" id="CHEBI:35627"/>
        <dbReference type="ChEBI" id="CHEBI:140347"/>
        <dbReference type="EC" id="3.5.2.6"/>
    </reaction>
</comment>
<evidence type="ECO:0000313" key="7">
    <source>
        <dbReference type="EMBL" id="MFB9712560.1"/>
    </source>
</evidence>
<keyword evidence="3 5" id="KW-0378">Hydrolase</keyword>
<proteinExistence type="inferred from homology"/>
<sequence length="310" mass="32469">MESKKLLPIITAFTIVTGLLSGCSNGPNPDSGIAHPSPTSFQASNTISSAPTEAFSLLEKEYDARLGVYGIDTGTGKTVTHRADERFAYASTSKALLAGAVLAKTSIPDLEQVIRYTSGDLVSYSPVTEKHLDTGMPMREVIAAALQYSDNTAANLMFKQLGGPQGLGDSLKKIGDNTTHVDRTEPELNEAVPGDIRDTSTPKALGTDLAAYTLGDALPSESRTLLTDWLKGNTTGGKLIRTGVPSGWTVGDKTGGGSFGTRNDIAVIWPPTGAPIVLAVMSSKGTKDAKYDDALIAAATRVAIAELEPK</sequence>
<dbReference type="PANTHER" id="PTHR35333:SF3">
    <property type="entry name" value="BETA-LACTAMASE-TYPE TRANSPEPTIDASE FOLD CONTAINING PROTEIN"/>
    <property type="match status" value="1"/>
</dbReference>
<dbReference type="EMBL" id="JBHMBH010000001">
    <property type="protein sequence ID" value="MFB9712560.1"/>
    <property type="molecule type" value="Genomic_DNA"/>
</dbReference>
<name>A0ABV5UJ72_9MICC</name>
<evidence type="ECO:0000259" key="6">
    <source>
        <dbReference type="Pfam" id="PF13354"/>
    </source>
</evidence>
<evidence type="ECO:0000256" key="3">
    <source>
        <dbReference type="ARBA" id="ARBA00022801"/>
    </source>
</evidence>
<dbReference type="PANTHER" id="PTHR35333">
    <property type="entry name" value="BETA-LACTAMASE"/>
    <property type="match status" value="1"/>
</dbReference>
<evidence type="ECO:0000256" key="1">
    <source>
        <dbReference type="ARBA" id="ARBA00009009"/>
    </source>
</evidence>
<accession>A0ABV5UJ72</accession>
<dbReference type="RefSeq" id="WP_345045898.1">
    <property type="nucleotide sequence ID" value="NZ_BAABED010000001.1"/>
</dbReference>
<comment type="caution">
    <text evidence="7">The sequence shown here is derived from an EMBL/GenBank/DDBJ whole genome shotgun (WGS) entry which is preliminary data.</text>
</comment>
<dbReference type="InterPro" id="IPR000871">
    <property type="entry name" value="Beta-lactam_class-A"/>
</dbReference>